<keyword evidence="3" id="KW-0472">Membrane</keyword>
<dbReference type="CDD" id="cd00093">
    <property type="entry name" value="HTH_XRE"/>
    <property type="match status" value="1"/>
</dbReference>
<keyword evidence="1" id="KW-0238">DNA-binding</keyword>
<dbReference type="SUPFAM" id="SSF47413">
    <property type="entry name" value="lambda repressor-like DNA-binding domains"/>
    <property type="match status" value="1"/>
</dbReference>
<evidence type="ECO:0000313" key="6">
    <source>
        <dbReference type="Proteomes" id="UP000051074"/>
    </source>
</evidence>
<dbReference type="InterPro" id="IPR001387">
    <property type="entry name" value="Cro/C1-type_HTH"/>
</dbReference>
<feature type="region of interest" description="Disordered" evidence="2">
    <location>
        <begin position="64"/>
        <end position="85"/>
    </location>
</feature>
<evidence type="ECO:0000256" key="3">
    <source>
        <dbReference type="SAM" id="Phobius"/>
    </source>
</evidence>
<sequence length="139" mass="15619">MEETMRLAKKLQKLREEKGLSQAELAQELFTSESEVASWESGDKVPEIGYIAKLAVFYDVPADELTDDDTPDPEEEANDAEAKKAKRKKINLIYWLVWAVIYLAVSLVTGKWGASWTLLLLGGAIWLIAAGFRWVNSTK</sequence>
<dbReference type="Gene3D" id="1.10.260.40">
    <property type="entry name" value="lambda repressor-like DNA-binding domains"/>
    <property type="match status" value="1"/>
</dbReference>
<keyword evidence="6" id="KW-1185">Reference proteome</keyword>
<dbReference type="PROSITE" id="PS50943">
    <property type="entry name" value="HTH_CROC1"/>
    <property type="match status" value="1"/>
</dbReference>
<evidence type="ECO:0000256" key="1">
    <source>
        <dbReference type="ARBA" id="ARBA00023125"/>
    </source>
</evidence>
<dbReference type="SMART" id="SM00530">
    <property type="entry name" value="HTH_XRE"/>
    <property type="match status" value="1"/>
</dbReference>
<dbReference type="PANTHER" id="PTHR46558:SF13">
    <property type="entry name" value="HTH-TYPE TRANSCRIPTIONAL REGULATOR IMMR"/>
    <property type="match status" value="1"/>
</dbReference>
<dbReference type="EMBL" id="AZDU01000035">
    <property type="protein sequence ID" value="KRL00762.1"/>
    <property type="molecule type" value="Genomic_DNA"/>
</dbReference>
<gene>
    <name evidence="5" type="ORF">FC20_GL001132</name>
</gene>
<comment type="caution">
    <text evidence="5">The sequence shown here is derived from an EMBL/GenBank/DDBJ whole genome shotgun (WGS) entry which is preliminary data.</text>
</comment>
<proteinExistence type="predicted"/>
<dbReference type="eggNOG" id="COG1476">
    <property type="taxonomic scope" value="Bacteria"/>
</dbReference>
<accession>A0A0R1M7P3</accession>
<dbReference type="PANTHER" id="PTHR46558">
    <property type="entry name" value="TRACRIPTIONAL REGULATORY PROTEIN-RELATED-RELATED"/>
    <property type="match status" value="1"/>
</dbReference>
<feature type="domain" description="HTH cro/C1-type" evidence="4">
    <location>
        <begin position="11"/>
        <end position="65"/>
    </location>
</feature>
<evidence type="ECO:0000256" key="2">
    <source>
        <dbReference type="SAM" id="MobiDB-lite"/>
    </source>
</evidence>
<feature type="transmembrane region" description="Helical" evidence="3">
    <location>
        <begin position="92"/>
        <end position="110"/>
    </location>
</feature>
<dbReference type="AlphaFoldDB" id="A0A0R1M7P3"/>
<reference evidence="5 6" key="1">
    <citation type="journal article" date="2015" name="Genome Announc.">
        <title>Expanding the biotechnology potential of lactobacilli through comparative genomics of 213 strains and associated genera.</title>
        <authorList>
            <person name="Sun Z."/>
            <person name="Harris H.M."/>
            <person name="McCann A."/>
            <person name="Guo C."/>
            <person name="Argimon S."/>
            <person name="Zhang W."/>
            <person name="Yang X."/>
            <person name="Jeffery I.B."/>
            <person name="Cooney J.C."/>
            <person name="Kagawa T.F."/>
            <person name="Liu W."/>
            <person name="Song Y."/>
            <person name="Salvetti E."/>
            <person name="Wrobel A."/>
            <person name="Rasinkangas P."/>
            <person name="Parkhill J."/>
            <person name="Rea M.C."/>
            <person name="O'Sullivan O."/>
            <person name="Ritari J."/>
            <person name="Douillard F.P."/>
            <person name="Paul Ross R."/>
            <person name="Yang R."/>
            <person name="Briner A.E."/>
            <person name="Felis G.E."/>
            <person name="de Vos W.M."/>
            <person name="Barrangou R."/>
            <person name="Klaenhammer T.R."/>
            <person name="Caufield P.W."/>
            <person name="Cui Y."/>
            <person name="Zhang H."/>
            <person name="O'Toole P.W."/>
        </authorList>
    </citation>
    <scope>NUCLEOTIDE SEQUENCE [LARGE SCALE GENOMIC DNA]</scope>
    <source>
        <strain evidence="5 6">DSM 19284</strain>
    </source>
</reference>
<feature type="compositionally biased region" description="Acidic residues" evidence="2">
    <location>
        <begin position="64"/>
        <end position="79"/>
    </location>
</feature>
<dbReference type="STRING" id="1293597.FC20_GL001132"/>
<dbReference type="Pfam" id="PF01381">
    <property type="entry name" value="HTH_3"/>
    <property type="match status" value="1"/>
</dbReference>
<protein>
    <recommendedName>
        <fullName evidence="4">HTH cro/C1-type domain-containing protein</fullName>
    </recommendedName>
</protein>
<name>A0A0R1M7P3_9LACO</name>
<dbReference type="PATRIC" id="fig|1293597.4.peg.1215"/>
<feature type="transmembrane region" description="Helical" evidence="3">
    <location>
        <begin position="116"/>
        <end position="135"/>
    </location>
</feature>
<evidence type="ECO:0000259" key="4">
    <source>
        <dbReference type="PROSITE" id="PS50943"/>
    </source>
</evidence>
<dbReference type="GO" id="GO:0003677">
    <property type="term" value="F:DNA binding"/>
    <property type="evidence" value="ECO:0007669"/>
    <property type="project" value="UniProtKB-KW"/>
</dbReference>
<dbReference type="Proteomes" id="UP000051074">
    <property type="component" value="Unassembled WGS sequence"/>
</dbReference>
<keyword evidence="3" id="KW-0812">Transmembrane</keyword>
<organism evidence="5 6">
    <name type="scientific">Lactobacillus equicursoris DSM 19284 = JCM 14600 = CIP 110162</name>
    <dbReference type="NCBI Taxonomy" id="1293597"/>
    <lineage>
        <taxon>Bacteria</taxon>
        <taxon>Bacillati</taxon>
        <taxon>Bacillota</taxon>
        <taxon>Bacilli</taxon>
        <taxon>Lactobacillales</taxon>
        <taxon>Lactobacillaceae</taxon>
        <taxon>Lactobacillus</taxon>
    </lineage>
</organism>
<evidence type="ECO:0000313" key="5">
    <source>
        <dbReference type="EMBL" id="KRL00762.1"/>
    </source>
</evidence>
<keyword evidence="3" id="KW-1133">Transmembrane helix</keyword>
<dbReference type="InterPro" id="IPR010982">
    <property type="entry name" value="Lambda_DNA-bd_dom_sf"/>
</dbReference>